<dbReference type="EMBL" id="BRXX01000373">
    <property type="protein sequence ID" value="GMI08013.1"/>
    <property type="molecule type" value="Genomic_DNA"/>
</dbReference>
<dbReference type="InterPro" id="IPR002110">
    <property type="entry name" value="Ankyrin_rpt"/>
</dbReference>
<dbReference type="Gene3D" id="1.25.40.20">
    <property type="entry name" value="Ankyrin repeat-containing domain"/>
    <property type="match status" value="1"/>
</dbReference>
<feature type="compositionally biased region" description="Pro residues" evidence="3">
    <location>
        <begin position="183"/>
        <end position="198"/>
    </location>
</feature>
<evidence type="ECO:0000256" key="3">
    <source>
        <dbReference type="SAM" id="MobiDB-lite"/>
    </source>
</evidence>
<feature type="compositionally biased region" description="Basic and acidic residues" evidence="3">
    <location>
        <begin position="419"/>
        <end position="430"/>
    </location>
</feature>
<dbReference type="PANTHER" id="PTHR24119">
    <property type="entry name" value="ACYL-COA-BINDING DOMAIN-CONTAINING PROTEIN 6"/>
    <property type="match status" value="1"/>
</dbReference>
<gene>
    <name evidence="4" type="ORF">TrVE_jg13326</name>
</gene>
<evidence type="ECO:0000256" key="1">
    <source>
        <dbReference type="ARBA" id="ARBA00023121"/>
    </source>
</evidence>
<feature type="region of interest" description="Disordered" evidence="3">
    <location>
        <begin position="177"/>
        <end position="198"/>
    </location>
</feature>
<feature type="repeat" description="ANK" evidence="2">
    <location>
        <begin position="1726"/>
        <end position="1758"/>
    </location>
</feature>
<feature type="region of interest" description="Disordered" evidence="3">
    <location>
        <begin position="738"/>
        <end position="801"/>
    </location>
</feature>
<evidence type="ECO:0000313" key="5">
    <source>
        <dbReference type="Proteomes" id="UP001165160"/>
    </source>
</evidence>
<comment type="caution">
    <text evidence="4">The sequence shown here is derived from an EMBL/GenBank/DDBJ whole genome shotgun (WGS) entry which is preliminary data.</text>
</comment>
<feature type="compositionally biased region" description="Low complexity" evidence="3">
    <location>
        <begin position="80"/>
        <end position="89"/>
    </location>
</feature>
<feature type="region of interest" description="Disordered" evidence="3">
    <location>
        <begin position="419"/>
        <end position="443"/>
    </location>
</feature>
<dbReference type="Pfam" id="PF12796">
    <property type="entry name" value="Ank_2"/>
    <property type="match status" value="1"/>
</dbReference>
<keyword evidence="2" id="KW-0040">ANK repeat</keyword>
<dbReference type="SMART" id="SM00248">
    <property type="entry name" value="ANK"/>
    <property type="match status" value="2"/>
</dbReference>
<dbReference type="InterPro" id="IPR036770">
    <property type="entry name" value="Ankyrin_rpt-contain_sf"/>
</dbReference>
<proteinExistence type="predicted"/>
<dbReference type="PROSITE" id="PS50088">
    <property type="entry name" value="ANK_REPEAT"/>
    <property type="match status" value="1"/>
</dbReference>
<keyword evidence="5" id="KW-1185">Reference proteome</keyword>
<keyword evidence="1" id="KW-0446">Lipid-binding</keyword>
<feature type="compositionally biased region" description="Basic and acidic residues" evidence="3">
    <location>
        <begin position="746"/>
        <end position="755"/>
    </location>
</feature>
<feature type="region of interest" description="Disordered" evidence="3">
    <location>
        <begin position="115"/>
        <end position="135"/>
    </location>
</feature>
<feature type="region of interest" description="Disordered" evidence="3">
    <location>
        <begin position="480"/>
        <end position="509"/>
    </location>
</feature>
<name>A0A9W7CG37_9STRA</name>
<reference evidence="5" key="1">
    <citation type="journal article" date="2023" name="Commun. Biol.">
        <title>Genome analysis of Parmales, the sister group of diatoms, reveals the evolutionary specialization of diatoms from phago-mixotrophs to photoautotrophs.</title>
        <authorList>
            <person name="Ban H."/>
            <person name="Sato S."/>
            <person name="Yoshikawa S."/>
            <person name="Yamada K."/>
            <person name="Nakamura Y."/>
            <person name="Ichinomiya M."/>
            <person name="Sato N."/>
            <person name="Blanc-Mathieu R."/>
            <person name="Endo H."/>
            <person name="Kuwata A."/>
            <person name="Ogata H."/>
        </authorList>
    </citation>
    <scope>NUCLEOTIDE SEQUENCE [LARGE SCALE GENOMIC DNA]</scope>
    <source>
        <strain evidence="5">NIES 3699</strain>
    </source>
</reference>
<feature type="region of interest" description="Disordered" evidence="3">
    <location>
        <begin position="1420"/>
        <end position="1448"/>
    </location>
</feature>
<feature type="compositionally biased region" description="Gly residues" evidence="3">
    <location>
        <begin position="1328"/>
        <end position="1364"/>
    </location>
</feature>
<dbReference type="GO" id="GO:0000062">
    <property type="term" value="F:fatty-acyl-CoA binding"/>
    <property type="evidence" value="ECO:0007669"/>
    <property type="project" value="TreeGrafter"/>
</dbReference>
<protein>
    <submittedName>
        <fullName evidence="4">Uncharacterized protein</fullName>
    </submittedName>
</protein>
<dbReference type="SUPFAM" id="SSF48403">
    <property type="entry name" value="Ankyrin repeat"/>
    <property type="match status" value="1"/>
</dbReference>
<dbReference type="PROSITE" id="PS50297">
    <property type="entry name" value="ANK_REP_REGION"/>
    <property type="match status" value="1"/>
</dbReference>
<dbReference type="Proteomes" id="UP001165160">
    <property type="component" value="Unassembled WGS sequence"/>
</dbReference>
<feature type="compositionally biased region" description="Basic and acidic residues" evidence="3">
    <location>
        <begin position="1430"/>
        <end position="1447"/>
    </location>
</feature>
<feature type="compositionally biased region" description="Basic and acidic residues" evidence="3">
    <location>
        <begin position="766"/>
        <end position="783"/>
    </location>
</feature>
<feature type="region of interest" description="Disordered" evidence="3">
    <location>
        <begin position="1324"/>
        <end position="1374"/>
    </location>
</feature>
<evidence type="ECO:0000313" key="4">
    <source>
        <dbReference type="EMBL" id="GMI08013.1"/>
    </source>
</evidence>
<feature type="region of interest" description="Disordered" evidence="3">
    <location>
        <begin position="33"/>
        <end position="98"/>
    </location>
</feature>
<feature type="compositionally biased region" description="Low complexity" evidence="3">
    <location>
        <begin position="1365"/>
        <end position="1374"/>
    </location>
</feature>
<sequence length="1808" mass="202103">MSPSTPSKQDKDASIELRDFVYEVEASAKKILQKSAKKRMDQAIAQKNRERKEMFGGGSSSSKRRGDTHVSPGKKKGEMSSSGAYASAATTHEHGKSMRETVVLQIPAGMKGTMEQTSKYGFTPSPVTGGKRMRMDKSSLSVTVTNMETVGPSPIKRKALNFENTNVRMPAATPIKTSLSSSMPPPPPRSPTHFPEPAPVGTPTTPIGGRNAGMKMSTPSPVKGIHGKLHKSPFFSQKMGREEKLKQAEQRQKIIKASAGAAGGSEVEEEVEDFHISRGIGSILAAKGKGKKKGKHQAKLAARLAEAGQSPKPRHEVQGPVSWASDHLRVKYRCEDRRLEAYESYLRAVEEAKVLEREDGVIMAVASVERHPITQLYEELMALEISRASTRARARNQMRRFVLDVHTVWITNLSGLDEHKGLDESEEGHRSKSKNNPGIPNRRDSEAILNVSSQIQSVAVARSFEDAGLLMDDLEADGNQRREEFEKRRKEHKNVPEGQKAPPRLAKPVKEPPEMWSLVAGEKLSVPNVDANNENKVMQESRIFVQRFRRRTKHGEEPLPPLWSATVFNVMTSEEVNVILQEKEVIQIVELGRQMERRRTTKALSQLADSDPAAAAPSQSQVGTLVHRQGVRLTCGDVMVGALASVFVRNSGPHIRVTVRLHFRGKTAYSEADKKTFYPPEYMTLETNTYEIIARLRKQQNVSALDFDYWSSQENSDEIWKPFLPMLMFEKWKPPPMEVAPDLNTDEEKKDDPSQHSRLSNTHNLMKKDQEEHAKQKEKEKEKGKKKRKKKGKEPEQESVSVTEFKKLEALTIPHSVAFEPTPPHSETDATLQIGGLTLEDIHEDAPLPGLVGMNDFYSAVSYGYELINSLKIVDGKLVAGGVKGEKEKMETEKLTVAENGGKDWAKEMERAHAPLSLRVSGRIGFHQICPGVTTIGRKGLWWTTGRREGQILPNDDKAIEPEMTRPIANYLRDSNLSSSMSVLVNCLLALESPLLAPLLMCWEPLAANPPPAPHLEVECIVPMFMNTPNTLLHHPVESALDDRISPAILALTRAEVPTDFIVKAKHGTKEKHRRRAKMFTKENFRVKVFAELLFPDGVIPPYVFGVTKKGAQCNTTGVNGRNMWHSEQRCVEQLCRVRGPIDYLHIAKNDWADVTGGISNEPNVYSMHMYGYKMNELSRGGEREFENAYNNVLEKREAKMKQEALAAKIEAGKLLMEKKRAEQELMVRQEGLKKFEYMARGKGKTSEGLSTRAWQKRVKRSVTLSFQAVGAQGWERRLDPKHNQIFFHNTDPYVTPQMANQWDPPEDWDESLDDVMEQVGGDDFAEGGVGVGGGGSRGASRGGMSRGGSRGGTGGGGGGGGYMRLGTRGSDSNNLKSLLDDDMESTGSEVERMVDQLSQNDDFIRMIARKLGVPEHQLRGINRDIPPNPREDETSRSEGFREEGSRKPGIVTMAGETELADDDDGWSDSDDEVGGVGEMVEEPRDGMFPQDHVDNRREFVEDRFAQAEMDSRFIPKEKEWKSIEDGGRKKVAIPKLAIEGKINEVAPLESLEAHVGVRGYGWRRLGKEKVTPSFYQMKEHKIEKCSGDLFNKPSKASMVGMVDPKDAVDHSVDEEIFAKTGYESMFIRNVLDDIDRCNKMTEVRVQREKMLMDDSINSLQEIINVQPSEFTTVDQMIMNDTDDRGEEDIARDNAHKAILAVKNANFDDLETVLDEDVQIDTKDEYGNTLLILSCQQGNKRMAKFLLRRGATINSQNNLGNTLLHYLHEYKNDSLFEYMKQKGADDSFINADGCTCYEGLKKDAVDNI</sequence>
<organism evidence="4 5">
    <name type="scientific">Triparma verrucosa</name>
    <dbReference type="NCBI Taxonomy" id="1606542"/>
    <lineage>
        <taxon>Eukaryota</taxon>
        <taxon>Sar</taxon>
        <taxon>Stramenopiles</taxon>
        <taxon>Ochrophyta</taxon>
        <taxon>Bolidophyceae</taxon>
        <taxon>Parmales</taxon>
        <taxon>Triparmaceae</taxon>
        <taxon>Triparma</taxon>
    </lineage>
</organism>
<dbReference type="PANTHER" id="PTHR24119:SF0">
    <property type="entry name" value="ACYL-COA-BINDING DOMAIN-CONTAINING PROTEIN 6"/>
    <property type="match status" value="1"/>
</dbReference>
<accession>A0A9W7CG37</accession>
<evidence type="ECO:0000256" key="2">
    <source>
        <dbReference type="PROSITE-ProRule" id="PRU00023"/>
    </source>
</evidence>